<evidence type="ECO:0000313" key="3">
    <source>
        <dbReference type="Proteomes" id="UP000251558"/>
    </source>
</evidence>
<name>A0A330HQM5_9HYPH</name>
<accession>A0A330HQM5</accession>
<dbReference type="EMBL" id="QMBP01000004">
    <property type="protein sequence ID" value="RAZ91006.1"/>
    <property type="molecule type" value="Genomic_DNA"/>
</dbReference>
<evidence type="ECO:0000259" key="1">
    <source>
        <dbReference type="Pfam" id="PF13670"/>
    </source>
</evidence>
<protein>
    <recommendedName>
        <fullName evidence="1">PepSY domain-containing protein</fullName>
    </recommendedName>
</protein>
<feature type="domain" description="PepSY" evidence="1">
    <location>
        <begin position="78"/>
        <end position="156"/>
    </location>
</feature>
<dbReference type="OrthoDB" id="7365433at2"/>
<comment type="caution">
    <text evidence="2">The sequence shown here is derived from an EMBL/GenBank/DDBJ whole genome shotgun (WGS) entry which is preliminary data.</text>
</comment>
<reference evidence="3" key="1">
    <citation type="submission" date="2018-06" db="EMBL/GenBank/DDBJ databases">
        <authorList>
            <person name="Helene L.C."/>
            <person name="Dall'Agnol R."/>
            <person name="Delamuta J.R."/>
            <person name="Hungria M."/>
        </authorList>
    </citation>
    <scope>NUCLEOTIDE SEQUENCE [LARGE SCALE GENOMIC DNA]</scope>
    <source>
        <strain evidence="3">AC99b</strain>
    </source>
</reference>
<dbReference type="Proteomes" id="UP000251558">
    <property type="component" value="Unassembled WGS sequence"/>
</dbReference>
<evidence type="ECO:0000313" key="2">
    <source>
        <dbReference type="EMBL" id="RAZ91006.1"/>
    </source>
</evidence>
<gene>
    <name evidence="2" type="ORF">DPM33_12065</name>
</gene>
<keyword evidence="3" id="KW-1185">Reference proteome</keyword>
<proteinExistence type="predicted"/>
<sequence length="165" mass="17339">MPHFTLLAHPSAVLARNQTDRGEIRCRADASVSQLSGLIGYVAAMTVKSSSRRTDRNPNPGATLAPDSSNGVIMYRTLFLAALAGMLAGPALAAGGTCSTAPKSQFKPKAALEAQLTGEGLTVRQIKVEKGCYEVYAVDKAGKKVNLAYNAETLEKLDNAEAGEN</sequence>
<dbReference type="AlphaFoldDB" id="A0A330HQM5"/>
<dbReference type="Pfam" id="PF13670">
    <property type="entry name" value="PepSY_2"/>
    <property type="match status" value="1"/>
</dbReference>
<reference evidence="2 3" key="2">
    <citation type="submission" date="2018-07" db="EMBL/GenBank/DDBJ databases">
        <title>Diversity of Mesorhizobium strains in Brazil.</title>
        <authorList>
            <person name="Helene L.C.F."/>
            <person name="Dall'Agnol R."/>
            <person name="Delamuta J.R.M."/>
            <person name="Hungria M."/>
        </authorList>
    </citation>
    <scope>NUCLEOTIDE SEQUENCE [LARGE SCALE GENOMIC DNA]</scope>
    <source>
        <strain evidence="2 3">AC99b</strain>
    </source>
</reference>
<organism evidence="2 3">
    <name type="scientific">Mesorhizobium hawassense</name>
    <dbReference type="NCBI Taxonomy" id="1209954"/>
    <lineage>
        <taxon>Bacteria</taxon>
        <taxon>Pseudomonadati</taxon>
        <taxon>Pseudomonadota</taxon>
        <taxon>Alphaproteobacteria</taxon>
        <taxon>Hyphomicrobiales</taxon>
        <taxon>Phyllobacteriaceae</taxon>
        <taxon>Mesorhizobium</taxon>
    </lineage>
</organism>
<dbReference type="InterPro" id="IPR025711">
    <property type="entry name" value="PepSY"/>
</dbReference>